<keyword evidence="9" id="KW-1185">Reference proteome</keyword>
<keyword evidence="5" id="KW-1015">Disulfide bond</keyword>
<feature type="domain" description="Peptidase S1" evidence="7">
    <location>
        <begin position="328"/>
        <end position="570"/>
    </location>
</feature>
<dbReference type="SMART" id="SM00020">
    <property type="entry name" value="Tryp_SPc"/>
    <property type="match status" value="2"/>
</dbReference>
<dbReference type="PANTHER" id="PTHR24252:SF17">
    <property type="entry name" value="SUPPRESSOR OF TUMORIGENICITY 14 PROTEIN HOMOLOG-RELATED"/>
    <property type="match status" value="1"/>
</dbReference>
<evidence type="ECO:0000313" key="9">
    <source>
        <dbReference type="Proteomes" id="UP000886611"/>
    </source>
</evidence>
<dbReference type="GO" id="GO:0004252">
    <property type="term" value="F:serine-type endopeptidase activity"/>
    <property type="evidence" value="ECO:0007669"/>
    <property type="project" value="InterPro"/>
</dbReference>
<dbReference type="CDD" id="cd00190">
    <property type="entry name" value="Tryp_SPc"/>
    <property type="match status" value="2"/>
</dbReference>
<organism evidence="8 9">
    <name type="scientific">Polypterus senegalus</name>
    <name type="common">Senegal bichir</name>
    <dbReference type="NCBI Taxonomy" id="55291"/>
    <lineage>
        <taxon>Eukaryota</taxon>
        <taxon>Metazoa</taxon>
        <taxon>Chordata</taxon>
        <taxon>Craniata</taxon>
        <taxon>Vertebrata</taxon>
        <taxon>Euteleostomi</taxon>
        <taxon>Actinopterygii</taxon>
        <taxon>Polypteriformes</taxon>
        <taxon>Polypteridae</taxon>
        <taxon>Polypterus</taxon>
    </lineage>
</organism>
<dbReference type="PROSITE" id="PS00135">
    <property type="entry name" value="TRYPSIN_SER"/>
    <property type="match status" value="2"/>
</dbReference>
<dbReference type="InterPro" id="IPR009003">
    <property type="entry name" value="Peptidase_S1_PA"/>
</dbReference>
<dbReference type="InterPro" id="IPR001254">
    <property type="entry name" value="Trypsin_dom"/>
</dbReference>
<evidence type="ECO:0000256" key="6">
    <source>
        <dbReference type="RuleBase" id="RU363034"/>
    </source>
</evidence>
<evidence type="ECO:0000256" key="1">
    <source>
        <dbReference type="ARBA" id="ARBA00022670"/>
    </source>
</evidence>
<evidence type="ECO:0000313" key="8">
    <source>
        <dbReference type="EMBL" id="KAG2461961.1"/>
    </source>
</evidence>
<dbReference type="FunFam" id="2.40.10.10:FF:000039">
    <property type="entry name" value="Brain-specific serine protease 4"/>
    <property type="match status" value="1"/>
</dbReference>
<dbReference type="PRINTS" id="PR00722">
    <property type="entry name" value="CHYMOTRYPSIN"/>
</dbReference>
<dbReference type="GO" id="GO:0006508">
    <property type="term" value="P:proteolysis"/>
    <property type="evidence" value="ECO:0007669"/>
    <property type="project" value="UniProtKB-KW"/>
</dbReference>
<evidence type="ECO:0000259" key="7">
    <source>
        <dbReference type="PROSITE" id="PS50240"/>
    </source>
</evidence>
<keyword evidence="4 6" id="KW-0720">Serine protease</keyword>
<keyword evidence="3 6" id="KW-0378">Hydrolase</keyword>
<dbReference type="Gene3D" id="2.40.10.10">
    <property type="entry name" value="Trypsin-like serine proteases"/>
    <property type="match status" value="2"/>
</dbReference>
<dbReference type="PANTHER" id="PTHR24252">
    <property type="entry name" value="ACROSIN-RELATED"/>
    <property type="match status" value="1"/>
</dbReference>
<gene>
    <name evidence="8" type="primary">Tmprss9_3</name>
    <name evidence="8" type="ORF">GTO96_0016021</name>
</gene>
<comment type="caution">
    <text evidence="8">The sequence shown here is derived from an EMBL/GenBank/DDBJ whole genome shotgun (WGS) entry which is preliminary data.</text>
</comment>
<dbReference type="InterPro" id="IPR001314">
    <property type="entry name" value="Peptidase_S1A"/>
</dbReference>
<accession>A0A8X7X5W3</accession>
<dbReference type="InterPro" id="IPR018114">
    <property type="entry name" value="TRYPSIN_HIS"/>
</dbReference>
<dbReference type="AlphaFoldDB" id="A0A8X7X5W3"/>
<dbReference type="PROSITE" id="PS50240">
    <property type="entry name" value="TRYPSIN_DOM"/>
    <property type="match status" value="2"/>
</dbReference>
<dbReference type="SUPFAM" id="SSF50494">
    <property type="entry name" value="Trypsin-like serine proteases"/>
    <property type="match status" value="2"/>
</dbReference>
<dbReference type="PROSITE" id="PS00134">
    <property type="entry name" value="TRYPSIN_HIS"/>
    <property type="match status" value="1"/>
</dbReference>
<proteinExistence type="predicted"/>
<dbReference type="InterPro" id="IPR033116">
    <property type="entry name" value="TRYPSIN_SER"/>
</dbReference>
<evidence type="ECO:0000256" key="4">
    <source>
        <dbReference type="ARBA" id="ARBA00022825"/>
    </source>
</evidence>
<keyword evidence="1 6" id="KW-0645">Protease</keyword>
<evidence type="ECO:0000256" key="3">
    <source>
        <dbReference type="ARBA" id="ARBA00022801"/>
    </source>
</evidence>
<sequence length="619" mass="67939">MVEKAHMDTVFYTLQDKDLATPLTNEERQPTYENIRLRSSCGIRIPMKSVGSSLSDPGEWPWQVGLMKRQFSSVSCGGILISEYWVLTSAGCFQEAPDWESMMVMAGGYRLSFFNGNEVLRKIKRIVIHERFDVELLLNDITLLELEAPVLFTPHVQPICLPFESHKFAVGTSCIITGWGTTKEGALSLPDDLQVGTVKLLSLAECSCLYRIPKLTSPLIFHLRAGMLCAGYAKGGVDSCQGDSGGPLVCQEDGVWFQAGITSFGDGCAQVYRPGIYTDVRLYNSWIARHVQGAYFTEKTSHPPEMPDNYICNNTQACWKPKVSSMRIVGGTAAEAGAWPWQVSLRVNGSHVCGGSVISNYYVLTAAHCCDISQDPSHWRAYFGQLRQEHIEPTMFYTDVAEISLHPQYDSKTIDNDVCLLKMATVVAFTENVMPICLPESAVHIPTGTSCWATGWGAVADGVPLGGMKVLQQVQLPVIDSKRCDCLYHKKSPIDATEEIITKNMLCAGYQRGGRDACTGDSGGPLACQMDGVWILAGVVSWGEGCGLRNRPGVYAKVSVYQEWIQSQTSEASFVRVGQSAAQEEEIVNCSQMQDSAERTVTSSLVVTVLVLLLKCCCL</sequence>
<evidence type="ECO:0000256" key="5">
    <source>
        <dbReference type="ARBA" id="ARBA00023157"/>
    </source>
</evidence>
<protein>
    <submittedName>
        <fullName evidence="8">TMPS9 protease</fullName>
    </submittedName>
</protein>
<dbReference type="InterPro" id="IPR043504">
    <property type="entry name" value="Peptidase_S1_PA_chymotrypsin"/>
</dbReference>
<reference evidence="8 9" key="1">
    <citation type="journal article" date="2021" name="Cell">
        <title>Tracing the genetic footprints of vertebrate landing in non-teleost ray-finned fishes.</title>
        <authorList>
            <person name="Bi X."/>
            <person name="Wang K."/>
            <person name="Yang L."/>
            <person name="Pan H."/>
            <person name="Jiang H."/>
            <person name="Wei Q."/>
            <person name="Fang M."/>
            <person name="Yu H."/>
            <person name="Zhu C."/>
            <person name="Cai Y."/>
            <person name="He Y."/>
            <person name="Gan X."/>
            <person name="Zeng H."/>
            <person name="Yu D."/>
            <person name="Zhu Y."/>
            <person name="Jiang H."/>
            <person name="Qiu Q."/>
            <person name="Yang H."/>
            <person name="Zhang Y.E."/>
            <person name="Wang W."/>
            <person name="Zhu M."/>
            <person name="He S."/>
            <person name="Zhang G."/>
        </authorList>
    </citation>
    <scope>NUCLEOTIDE SEQUENCE [LARGE SCALE GENOMIC DNA]</scope>
    <source>
        <strain evidence="8">Bchr_013</strain>
    </source>
</reference>
<name>A0A8X7X5W3_POLSE</name>
<feature type="non-terminal residue" evidence="8">
    <location>
        <position position="619"/>
    </location>
</feature>
<dbReference type="FunFam" id="2.40.10.10:FF:000024">
    <property type="entry name" value="Serine protease 53"/>
    <property type="match status" value="1"/>
</dbReference>
<dbReference type="Pfam" id="PF00089">
    <property type="entry name" value="Trypsin"/>
    <property type="match status" value="2"/>
</dbReference>
<keyword evidence="2" id="KW-0732">Signal</keyword>
<dbReference type="Proteomes" id="UP000886611">
    <property type="component" value="Unassembled WGS sequence"/>
</dbReference>
<dbReference type="EMBL" id="JAATIS010004228">
    <property type="protein sequence ID" value="KAG2461961.1"/>
    <property type="molecule type" value="Genomic_DNA"/>
</dbReference>
<feature type="domain" description="Peptidase S1" evidence="7">
    <location>
        <begin position="49"/>
        <end position="292"/>
    </location>
</feature>
<feature type="non-terminal residue" evidence="8">
    <location>
        <position position="1"/>
    </location>
</feature>
<evidence type="ECO:0000256" key="2">
    <source>
        <dbReference type="ARBA" id="ARBA00022729"/>
    </source>
</evidence>